<dbReference type="Proteomes" id="UP001470809">
    <property type="component" value="Plasmid pSS1-5"/>
</dbReference>
<geneLocation type="plasmid" evidence="2 3">
    <name>pSS1-5</name>
</geneLocation>
<accession>A0AAN0M608</accession>
<evidence type="ECO:0000313" key="3">
    <source>
        <dbReference type="Proteomes" id="UP001470809"/>
    </source>
</evidence>
<reference evidence="2 3" key="2">
    <citation type="submission" date="2024-08" db="EMBL/GenBank/DDBJ databases">
        <title>Phylogenomic analyses of a clade within the roseobacter group suggest taxonomic reassignments of species of the genera Aestuariivita, Citreicella, Loktanella, Nautella, Pelagibaca, Ruegeria, Thalassobius, Thiobacimonas and Tropicibacter, and the proposal o.</title>
        <authorList>
            <person name="Jeon C.O."/>
        </authorList>
    </citation>
    <scope>NUCLEOTIDE SEQUENCE [LARGE SCALE GENOMIC DNA]</scope>
    <source>
        <strain evidence="2 3">SS1-5</strain>
        <plasmid evidence="2 3">pSS1-5</plasmid>
    </source>
</reference>
<keyword evidence="1" id="KW-0732">Signal</keyword>
<evidence type="ECO:0000313" key="2">
    <source>
        <dbReference type="EMBL" id="WZU65736.1"/>
    </source>
</evidence>
<dbReference type="KEGG" id="yrh:AABB31_01095"/>
<keyword evidence="3" id="KW-1185">Reference proteome</keyword>
<protein>
    <recommendedName>
        <fullName evidence="4">DUF2927 domain-containing protein</fullName>
    </recommendedName>
</protein>
<evidence type="ECO:0000256" key="1">
    <source>
        <dbReference type="SAM" id="SignalP"/>
    </source>
</evidence>
<feature type="signal peptide" evidence="1">
    <location>
        <begin position="1"/>
        <end position="19"/>
    </location>
</feature>
<gene>
    <name evidence="2" type="ORF">AABB31_01095</name>
</gene>
<keyword evidence="2" id="KW-0614">Plasmid</keyword>
<organism evidence="2 3">
    <name type="scientific">Yoonia rhodophyticola</name>
    <dbReference type="NCBI Taxonomy" id="3137370"/>
    <lineage>
        <taxon>Bacteria</taxon>
        <taxon>Pseudomonadati</taxon>
        <taxon>Pseudomonadota</taxon>
        <taxon>Alphaproteobacteria</taxon>
        <taxon>Rhodobacterales</taxon>
        <taxon>Paracoccaceae</taxon>
        <taxon>Yoonia</taxon>
    </lineage>
</organism>
<feature type="chain" id="PRO_5042833514" description="DUF2927 domain-containing protein" evidence="1">
    <location>
        <begin position="20"/>
        <end position="229"/>
    </location>
</feature>
<dbReference type="EMBL" id="CP151764">
    <property type="protein sequence ID" value="WZU65736.1"/>
    <property type="molecule type" value="Genomic_DNA"/>
</dbReference>
<evidence type="ECO:0008006" key="4">
    <source>
        <dbReference type="Google" id="ProtNLM"/>
    </source>
</evidence>
<dbReference type="AlphaFoldDB" id="A0AAN0M608"/>
<sequence length="229" mass="26372">MLKSTVVFFLLFITNPLYADAGEDIDFFMSHFLDDAFWSPARNSGRLNVAYEYEEELRAKDIQVVDEARFRDMIPAEAVQEIIDQQETLVAETISEHYGAAHLSDIAEFFHSPTGERMLLIAEEEGTFASGRSVTDWNEGIQSWADNLPLQDFTRYNAFTRTPAGTFFIHNALEIRQISMSRLTASPYFFKPNLNQEFVLQIFKAEGVVEFPNRFVRQTMIREIEATLE</sequence>
<name>A0AAN0M608_9RHOB</name>
<proteinExistence type="predicted"/>
<dbReference type="RefSeq" id="WP_342075070.1">
    <property type="nucleotide sequence ID" value="NZ_CP151764.2"/>
</dbReference>
<reference evidence="3" key="1">
    <citation type="submission" date="2024-04" db="EMBL/GenBank/DDBJ databases">
        <title>Phylogenomic analyses of a clade within the roseobacter group suggest taxonomic reassignments of species of the genera Aestuariivita, Citreicella, Loktanella, Nautella, Pelagibaca, Ruegeria, Thalassobius, Thiobacimonas and Tropicibacter, and the proposal o.</title>
        <authorList>
            <person name="Jeon C.O."/>
        </authorList>
    </citation>
    <scope>NUCLEOTIDE SEQUENCE [LARGE SCALE GENOMIC DNA]</scope>
    <source>
        <strain evidence="3">SS1-5</strain>
        <plasmid evidence="3">pSS1-5</plasmid>
    </source>
</reference>